<dbReference type="AlphaFoldDB" id="A0A258D3F1"/>
<evidence type="ECO:0000256" key="1">
    <source>
        <dbReference type="SAM" id="SignalP"/>
    </source>
</evidence>
<feature type="signal peptide" evidence="1">
    <location>
        <begin position="1"/>
        <end position="26"/>
    </location>
</feature>
<comment type="caution">
    <text evidence="2">The sequence shown here is derived from an EMBL/GenBank/DDBJ whole genome shotgun (WGS) entry which is preliminary data.</text>
</comment>
<sequence>MTAPRKRSSSLQLSTMLVGAASLTLAGCDDPSPQASWDPNRGEQVEAFSYKSLAECKVANEVSDEQCDTSWAAAQKDDAEKAPRYEARATCEEVYGPGNCVPRNQDGQSFFGPLLAGFVIGQMLDGGGGYYRGTGMYRRDDRYGGGYYSTWGGKLGRDYGSGKTVISKTSIDPPDVIRNAPPKVQTRTSVVSRGGFGGGRSYASSSGGYKGGFGG</sequence>
<protein>
    <submittedName>
        <fullName evidence="2">Cell surface protein</fullName>
    </submittedName>
</protein>
<evidence type="ECO:0000313" key="3">
    <source>
        <dbReference type="Proteomes" id="UP000215616"/>
    </source>
</evidence>
<keyword evidence="1" id="KW-0732">Signal</keyword>
<dbReference type="InterPro" id="IPR009576">
    <property type="entry name" value="Biofilm_formation_YgiB"/>
</dbReference>
<feature type="chain" id="PRO_5012853070" evidence="1">
    <location>
        <begin position="27"/>
        <end position="215"/>
    </location>
</feature>
<name>A0A258D3F1_CAUVI</name>
<dbReference type="EMBL" id="NCDQ01000197">
    <property type="protein sequence ID" value="OYX02259.1"/>
    <property type="molecule type" value="Genomic_DNA"/>
</dbReference>
<dbReference type="Proteomes" id="UP000215616">
    <property type="component" value="Unassembled WGS sequence"/>
</dbReference>
<gene>
    <name evidence="2" type="ORF">B7Z12_12415</name>
</gene>
<dbReference type="Pfam" id="PF06693">
    <property type="entry name" value="DUF1190"/>
    <property type="match status" value="1"/>
</dbReference>
<dbReference type="PROSITE" id="PS51257">
    <property type="entry name" value="PROKAR_LIPOPROTEIN"/>
    <property type="match status" value="1"/>
</dbReference>
<organism evidence="2 3">
    <name type="scientific">Caulobacter vibrioides</name>
    <name type="common">Caulobacter crescentus</name>
    <dbReference type="NCBI Taxonomy" id="155892"/>
    <lineage>
        <taxon>Bacteria</taxon>
        <taxon>Pseudomonadati</taxon>
        <taxon>Pseudomonadota</taxon>
        <taxon>Alphaproteobacteria</taxon>
        <taxon>Caulobacterales</taxon>
        <taxon>Caulobacteraceae</taxon>
        <taxon>Caulobacter</taxon>
    </lineage>
</organism>
<accession>A0A258D3F1</accession>
<reference evidence="2 3" key="1">
    <citation type="submission" date="2017-03" db="EMBL/GenBank/DDBJ databases">
        <title>Lifting the veil on microbial sulfur biogeochemistry in mining wastewaters.</title>
        <authorList>
            <person name="Kantor R.S."/>
            <person name="Colenbrander Nelson T."/>
            <person name="Marshall S."/>
            <person name="Bennett D."/>
            <person name="Apte S."/>
            <person name="Camacho D."/>
            <person name="Thomas B.C."/>
            <person name="Warren L.A."/>
            <person name="Banfield J.F."/>
        </authorList>
    </citation>
    <scope>NUCLEOTIDE SEQUENCE [LARGE SCALE GENOMIC DNA]</scope>
    <source>
        <strain evidence="2">32-67-7</strain>
    </source>
</reference>
<evidence type="ECO:0000313" key="2">
    <source>
        <dbReference type="EMBL" id="OYX02259.1"/>
    </source>
</evidence>
<proteinExistence type="predicted"/>